<feature type="transmembrane region" description="Helical" evidence="8">
    <location>
        <begin position="100"/>
        <end position="124"/>
    </location>
</feature>
<keyword evidence="6 8" id="KW-0472">Membrane</keyword>
<evidence type="ECO:0000256" key="4">
    <source>
        <dbReference type="ARBA" id="ARBA00022989"/>
    </source>
</evidence>
<reference evidence="9" key="1">
    <citation type="journal article" date="2014" name="Genome Announc.">
        <title>Draft Genome Sequences of Three Alkaliphilic Bacillus Strains, Bacillus wakoensis JCM 9140T, Bacillus akibai JCM 9157T, and Bacillus hemicellulosilyticus JCM 9152T.</title>
        <authorList>
            <person name="Yuki M."/>
            <person name="Oshima K."/>
            <person name="Suda W."/>
            <person name="Oshida Y."/>
            <person name="Kitamura K."/>
            <person name="Iida T."/>
            <person name="Hattori M."/>
            <person name="Ohkuma M."/>
        </authorList>
    </citation>
    <scope>NUCLEOTIDE SEQUENCE [LARGE SCALE GENOMIC DNA]</scope>
    <source>
        <strain evidence="9">JCM 9152</strain>
    </source>
</reference>
<keyword evidence="1 8" id="KW-0813">Transport</keyword>
<evidence type="ECO:0000256" key="3">
    <source>
        <dbReference type="ARBA" id="ARBA00022692"/>
    </source>
</evidence>
<feature type="transmembrane region" description="Helical" evidence="8">
    <location>
        <begin position="131"/>
        <end position="151"/>
    </location>
</feature>
<feature type="transmembrane region" description="Helical" evidence="8">
    <location>
        <begin position="7"/>
        <end position="29"/>
    </location>
</feature>
<keyword evidence="7 8" id="KW-0464">Manganese</keyword>
<feature type="transmembrane region" description="Helical" evidence="8">
    <location>
        <begin position="157"/>
        <end position="178"/>
    </location>
</feature>
<keyword evidence="10" id="KW-1185">Reference proteome</keyword>
<evidence type="ECO:0000256" key="5">
    <source>
        <dbReference type="ARBA" id="ARBA00023065"/>
    </source>
</evidence>
<dbReference type="RefSeq" id="WP_173402077.1">
    <property type="nucleotide sequence ID" value="NZ_BAUU01000018.1"/>
</dbReference>
<evidence type="ECO:0000256" key="7">
    <source>
        <dbReference type="ARBA" id="ARBA00023211"/>
    </source>
</evidence>
<dbReference type="STRING" id="1236971.JCM9152_2753"/>
<name>W4QGQ7_9BACI</name>
<dbReference type="Proteomes" id="UP000018895">
    <property type="component" value="Unassembled WGS sequence"/>
</dbReference>
<comment type="similarity">
    <text evidence="8">Belongs to the MntP (TC 9.B.29) family.</text>
</comment>
<dbReference type="InterPro" id="IPR003810">
    <property type="entry name" value="Mntp/YtaF"/>
</dbReference>
<evidence type="ECO:0000256" key="6">
    <source>
        <dbReference type="ARBA" id="ARBA00023136"/>
    </source>
</evidence>
<dbReference type="HAMAP" id="MF_01521">
    <property type="entry name" value="MntP_pump"/>
    <property type="match status" value="1"/>
</dbReference>
<dbReference type="Pfam" id="PF02659">
    <property type="entry name" value="Mntp"/>
    <property type="match status" value="1"/>
</dbReference>
<comment type="caution">
    <text evidence="9">The sequence shown here is derived from an EMBL/GenBank/DDBJ whole genome shotgun (WGS) entry which is preliminary data.</text>
</comment>
<dbReference type="PANTHER" id="PTHR35529:SF1">
    <property type="entry name" value="MANGANESE EFFLUX PUMP MNTP-RELATED"/>
    <property type="match status" value="1"/>
</dbReference>
<keyword evidence="5 8" id="KW-0406">Ion transport</keyword>
<keyword evidence="2 8" id="KW-1003">Cell membrane</keyword>
<evidence type="ECO:0000256" key="2">
    <source>
        <dbReference type="ARBA" id="ARBA00022475"/>
    </source>
</evidence>
<gene>
    <name evidence="8" type="primary">mntP</name>
    <name evidence="9" type="ORF">JCM9152_2753</name>
</gene>
<feature type="transmembrane region" description="Helical" evidence="8">
    <location>
        <begin position="67"/>
        <end position="88"/>
    </location>
</feature>
<dbReference type="AlphaFoldDB" id="W4QGQ7"/>
<protein>
    <recommendedName>
        <fullName evidence="8">Putative manganese efflux pump MntP</fullName>
    </recommendedName>
</protein>
<proteinExistence type="inferred from homology"/>
<evidence type="ECO:0000256" key="1">
    <source>
        <dbReference type="ARBA" id="ARBA00022448"/>
    </source>
</evidence>
<keyword evidence="4 8" id="KW-1133">Transmembrane helix</keyword>
<evidence type="ECO:0000313" key="10">
    <source>
        <dbReference type="Proteomes" id="UP000018895"/>
    </source>
</evidence>
<keyword evidence="3 8" id="KW-0812">Transmembrane</keyword>
<sequence length="179" mass="19078">MAEWVTLMIMACALGMDAFSVSLGMGMAGLRIMQIFRIGLVIGAFHIVMPLLGMVTGKWLSQYVGMIAHYVGGGLLLFIGVQMVISAWRQEEESLLQPVGWGLMLFAISVSLDSFSAGLSLGILGAKTLMTVGMIGLISMLLAWVGLIVGARFQHVIGSYSELLGGCILIGFGGKLLFM</sequence>
<dbReference type="InterPro" id="IPR022929">
    <property type="entry name" value="Put_MntP"/>
</dbReference>
<feature type="transmembrane region" description="Helical" evidence="8">
    <location>
        <begin position="35"/>
        <end position="55"/>
    </location>
</feature>
<dbReference type="GO" id="GO:0005886">
    <property type="term" value="C:plasma membrane"/>
    <property type="evidence" value="ECO:0007669"/>
    <property type="project" value="UniProtKB-SubCell"/>
</dbReference>
<comment type="function">
    <text evidence="8">Probably functions as a manganese efflux pump.</text>
</comment>
<comment type="subcellular location">
    <subcellularLocation>
        <location evidence="8">Cell membrane</location>
        <topology evidence="8">Multi-pass membrane protein</topology>
    </subcellularLocation>
</comment>
<accession>W4QGQ7</accession>
<dbReference type="GO" id="GO:0005384">
    <property type="term" value="F:manganese ion transmembrane transporter activity"/>
    <property type="evidence" value="ECO:0007669"/>
    <property type="project" value="UniProtKB-UniRule"/>
</dbReference>
<evidence type="ECO:0000313" key="9">
    <source>
        <dbReference type="EMBL" id="GAE31295.1"/>
    </source>
</evidence>
<organism evidence="9 10">
    <name type="scientific">Halalkalibacter hemicellulosilyticusJCM 9152</name>
    <dbReference type="NCBI Taxonomy" id="1236971"/>
    <lineage>
        <taxon>Bacteria</taxon>
        <taxon>Bacillati</taxon>
        <taxon>Bacillota</taxon>
        <taxon>Bacilli</taxon>
        <taxon>Bacillales</taxon>
        <taxon>Bacillaceae</taxon>
        <taxon>Halalkalibacter</taxon>
    </lineage>
</organism>
<dbReference type="PANTHER" id="PTHR35529">
    <property type="entry name" value="MANGANESE EFFLUX PUMP MNTP-RELATED"/>
    <property type="match status" value="1"/>
</dbReference>
<evidence type="ECO:0000256" key="8">
    <source>
        <dbReference type="HAMAP-Rule" id="MF_01521"/>
    </source>
</evidence>
<dbReference type="EMBL" id="BAUU01000018">
    <property type="protein sequence ID" value="GAE31295.1"/>
    <property type="molecule type" value="Genomic_DNA"/>
</dbReference>